<dbReference type="Gene3D" id="3.40.640.10">
    <property type="entry name" value="Type I PLP-dependent aspartate aminotransferase-like (Major domain)"/>
    <property type="match status" value="1"/>
</dbReference>
<dbReference type="GO" id="GO:0006520">
    <property type="term" value="P:amino acid metabolic process"/>
    <property type="evidence" value="ECO:0007669"/>
    <property type="project" value="TreeGrafter"/>
</dbReference>
<dbReference type="InterPro" id="IPR015422">
    <property type="entry name" value="PyrdxlP-dep_Trfase_small"/>
</dbReference>
<dbReference type="PANTHER" id="PTHR43795">
    <property type="entry name" value="BIFUNCTIONAL ASPARTATE AMINOTRANSFERASE AND GLUTAMATE/ASPARTATE-PREPHENATE AMINOTRANSFERASE-RELATED"/>
    <property type="match status" value="1"/>
</dbReference>
<protein>
    <recommendedName>
        <fullName evidence="2">Aminotransferase class I/classII large domain-containing protein</fullName>
    </recommendedName>
</protein>
<proteinExistence type="predicted"/>
<dbReference type="AlphaFoldDB" id="A0A430LBP8"/>
<keyword evidence="4" id="KW-1185">Reference proteome</keyword>
<dbReference type="InterPro" id="IPR004839">
    <property type="entry name" value="Aminotransferase_I/II_large"/>
</dbReference>
<dbReference type="Pfam" id="PF00155">
    <property type="entry name" value="Aminotran_1_2"/>
    <property type="match status" value="1"/>
</dbReference>
<reference evidence="3 4" key="1">
    <citation type="submission" date="2017-06" db="EMBL/GenBank/DDBJ databases">
        <title>Comparative genomic analysis of Ambrosia Fusariam Clade fungi.</title>
        <authorList>
            <person name="Stajich J.E."/>
            <person name="Carrillo J."/>
            <person name="Kijimoto T."/>
            <person name="Eskalen A."/>
            <person name="O'Donnell K."/>
            <person name="Kasson M."/>
        </authorList>
    </citation>
    <scope>NUCLEOTIDE SEQUENCE [LARGE SCALE GENOMIC DNA]</scope>
    <source>
        <strain evidence="3 4">UCR1854</strain>
    </source>
</reference>
<dbReference type="GO" id="GO:0008483">
    <property type="term" value="F:transaminase activity"/>
    <property type="evidence" value="ECO:0007669"/>
    <property type="project" value="TreeGrafter"/>
</dbReference>
<dbReference type="CDD" id="cd00609">
    <property type="entry name" value="AAT_like"/>
    <property type="match status" value="1"/>
</dbReference>
<dbReference type="Gene3D" id="3.90.1150.10">
    <property type="entry name" value="Aspartate Aminotransferase, domain 1"/>
    <property type="match status" value="1"/>
</dbReference>
<keyword evidence="1" id="KW-0663">Pyridoxal phosphate</keyword>
<accession>A0A430LBP8</accession>
<dbReference type="InterPro" id="IPR015421">
    <property type="entry name" value="PyrdxlP-dep_Trfase_major"/>
</dbReference>
<sequence>MTTNFPPSARASATLDQGPAWTLMQKVKSRPQYDAEKIPDGIINLSGALNGLMDDWMSGFADKNLHFTSEALSYGPLSGSQALLSSAAAFFNRFFEPAEPVAADQVLAANGITSLLNMMAWTLCDEGEGVLYTTPGFYMLDFDLSVRTGLVTVPVSTARMKDPFGHDGPIELIQALEAAVDNARDNQNINCRMLCLSNPSNPQGRWYPKQTLEALASWCAQRQMHLVVDEIYALSSFCESRQETDRKGDKFVAMSSILSVPAQENVHCLYGLSKDFNMGGVRMAFLITRNAQVRAAVSRITWFTWLSVMSDKFVARFLGQLDLVQEYLDVYRPRLQNAYHQVTIALETHGIPFERAEAGLFVFIDLSPWIHHFQDGNREPPATDNALSSELQLCEWLIDHGVFLNAGQFAGCDIPGHFRLVFTQDLGATLLGIRRIREAINRLDHAGGS</sequence>
<name>A0A430LBP8_9HYPO</name>
<dbReference type="Proteomes" id="UP000287124">
    <property type="component" value="Unassembled WGS sequence"/>
</dbReference>
<evidence type="ECO:0000256" key="1">
    <source>
        <dbReference type="ARBA" id="ARBA00022898"/>
    </source>
</evidence>
<dbReference type="InterPro" id="IPR050478">
    <property type="entry name" value="Ethylene_sulfur-biosynth"/>
</dbReference>
<evidence type="ECO:0000259" key="2">
    <source>
        <dbReference type="Pfam" id="PF00155"/>
    </source>
</evidence>
<organism evidence="3 4">
    <name type="scientific">Fusarium euwallaceae</name>
    <dbReference type="NCBI Taxonomy" id="1147111"/>
    <lineage>
        <taxon>Eukaryota</taxon>
        <taxon>Fungi</taxon>
        <taxon>Dikarya</taxon>
        <taxon>Ascomycota</taxon>
        <taxon>Pezizomycotina</taxon>
        <taxon>Sordariomycetes</taxon>
        <taxon>Hypocreomycetidae</taxon>
        <taxon>Hypocreales</taxon>
        <taxon>Nectriaceae</taxon>
        <taxon>Fusarium</taxon>
        <taxon>Fusarium solani species complex</taxon>
    </lineage>
</organism>
<dbReference type="PANTHER" id="PTHR43795:SF39">
    <property type="entry name" value="AMINOTRANSFERASE CLASS I_CLASSII DOMAIN-CONTAINING PROTEIN"/>
    <property type="match status" value="1"/>
</dbReference>
<comment type="caution">
    <text evidence="3">The sequence shown here is derived from an EMBL/GenBank/DDBJ whole genome shotgun (WGS) entry which is preliminary data.</text>
</comment>
<dbReference type="SUPFAM" id="SSF53383">
    <property type="entry name" value="PLP-dependent transferases"/>
    <property type="match status" value="1"/>
</dbReference>
<evidence type="ECO:0000313" key="4">
    <source>
        <dbReference type="Proteomes" id="UP000287124"/>
    </source>
</evidence>
<feature type="domain" description="Aminotransferase class I/classII large" evidence="2">
    <location>
        <begin position="52"/>
        <end position="422"/>
    </location>
</feature>
<dbReference type="GO" id="GO:0030170">
    <property type="term" value="F:pyridoxal phosphate binding"/>
    <property type="evidence" value="ECO:0007669"/>
    <property type="project" value="InterPro"/>
</dbReference>
<dbReference type="PRINTS" id="PR00753">
    <property type="entry name" value="ACCSYNTHASE"/>
</dbReference>
<evidence type="ECO:0000313" key="3">
    <source>
        <dbReference type="EMBL" id="RTE73109.1"/>
    </source>
</evidence>
<dbReference type="InterPro" id="IPR015424">
    <property type="entry name" value="PyrdxlP-dep_Trfase"/>
</dbReference>
<dbReference type="EMBL" id="MIKF01000278">
    <property type="protein sequence ID" value="RTE73109.1"/>
    <property type="molecule type" value="Genomic_DNA"/>
</dbReference>
<gene>
    <name evidence="3" type="ORF">BHE90_012466</name>
</gene>